<proteinExistence type="predicted"/>
<dbReference type="PANTHER" id="PTHR23084">
    <property type="entry name" value="PHOSPHATIDYLINOSITOL-4-PHOSPHATE 5-KINASE RELATED"/>
    <property type="match status" value="1"/>
</dbReference>
<dbReference type="AlphaFoldDB" id="A0A8S1LXQ8"/>
<dbReference type="InterPro" id="IPR003409">
    <property type="entry name" value="MORN"/>
</dbReference>
<keyword evidence="4" id="KW-1185">Reference proteome</keyword>
<dbReference type="OMA" id="NRIRYKS"/>
<organism evidence="3 4">
    <name type="scientific">Paramecium primaurelia</name>
    <dbReference type="NCBI Taxonomy" id="5886"/>
    <lineage>
        <taxon>Eukaryota</taxon>
        <taxon>Sar</taxon>
        <taxon>Alveolata</taxon>
        <taxon>Ciliophora</taxon>
        <taxon>Intramacronucleata</taxon>
        <taxon>Oligohymenophorea</taxon>
        <taxon>Peniculida</taxon>
        <taxon>Parameciidae</taxon>
        <taxon>Paramecium</taxon>
    </lineage>
</organism>
<sequence>MLYGLQCRKHPSIQVSFVCTKVNCNYGNLLCQQCINGNLQHKNEHKNYLNQLNEFVYQQNGKTKTVLIPNINSTLQELDKKLKEYNAQIDREAQEIDSDIQQLFKIFSDSSERAKKQIQEIIRRDLCEQQVKNLNFKQQLQEIQFNEQKRNDNNNYLFNSIFSRDQDKELPVSEQSLMQIINKNGNLNQLRCDILNCLNNVVSTLQPSSNRIRYKSTQNQLQQFNLLKNDFTQSLNFLFQKLADLTQDFHTVEDMKRSLYQFGSLEGSQSLKQSQVVQRTLGSSQFISTGHQSQRFHRSNSQSQIMSVKTLESFPPLSPMIQSILNKISHLQPPQADSLLNNIETVPPCLFPDGIIYEGQIQNNQRFGWGRAIIGQDYYEGYWRGGMPFGFGRIILASGDYYEGFSQNGKAHGRGIFCQGNYSYEGDWEEDQKHGKGLEVVQGKYEYKGDFKNNIKWGEGRLVDFITGNIYQGEFQNDQLQGEVTIEYKNGDKYYGQVKTEDGQIKRHGQGVYQWVDSRKYEGQYENDKEHGDGLFIWPDQWMYKGQWQFGMQHGQGIQYNPQGKEREGIWYNGVFNKWIS</sequence>
<gene>
    <name evidence="3" type="ORF">PPRIM_AZ9-3.1.T0450160</name>
</gene>
<accession>A0A8S1LXQ8</accession>
<evidence type="ECO:0000313" key="3">
    <source>
        <dbReference type="EMBL" id="CAD8070303.1"/>
    </source>
</evidence>
<evidence type="ECO:0000256" key="1">
    <source>
        <dbReference type="ARBA" id="ARBA00022737"/>
    </source>
</evidence>
<feature type="coiled-coil region" evidence="2">
    <location>
        <begin position="68"/>
        <end position="102"/>
    </location>
</feature>
<reference evidence="3" key="1">
    <citation type="submission" date="2021-01" db="EMBL/GenBank/DDBJ databases">
        <authorList>
            <consortium name="Genoscope - CEA"/>
            <person name="William W."/>
        </authorList>
    </citation>
    <scope>NUCLEOTIDE SEQUENCE</scope>
</reference>
<comment type="caution">
    <text evidence="3">The sequence shown here is derived from an EMBL/GenBank/DDBJ whole genome shotgun (WGS) entry which is preliminary data.</text>
</comment>
<dbReference type="Pfam" id="PF02493">
    <property type="entry name" value="MORN"/>
    <property type="match status" value="8"/>
</dbReference>
<name>A0A8S1LXQ8_PARPR</name>
<keyword evidence="2" id="KW-0175">Coiled coil</keyword>
<evidence type="ECO:0000313" key="4">
    <source>
        <dbReference type="Proteomes" id="UP000688137"/>
    </source>
</evidence>
<keyword evidence="1" id="KW-0677">Repeat</keyword>
<evidence type="ECO:0008006" key="5">
    <source>
        <dbReference type="Google" id="ProtNLM"/>
    </source>
</evidence>
<dbReference type="PANTHER" id="PTHR23084:SF263">
    <property type="entry name" value="MORN REPEAT-CONTAINING PROTEIN 1"/>
    <property type="match status" value="1"/>
</dbReference>
<dbReference type="SMART" id="SM00698">
    <property type="entry name" value="MORN"/>
    <property type="match status" value="7"/>
</dbReference>
<dbReference type="EMBL" id="CAJJDM010000045">
    <property type="protein sequence ID" value="CAD8070303.1"/>
    <property type="molecule type" value="Genomic_DNA"/>
</dbReference>
<dbReference type="Proteomes" id="UP000688137">
    <property type="component" value="Unassembled WGS sequence"/>
</dbReference>
<protein>
    <recommendedName>
        <fullName evidence="5">MORN repeat protein</fullName>
    </recommendedName>
</protein>
<evidence type="ECO:0000256" key="2">
    <source>
        <dbReference type="SAM" id="Coils"/>
    </source>
</evidence>